<feature type="non-terminal residue" evidence="2">
    <location>
        <position position="1"/>
    </location>
</feature>
<dbReference type="InterPro" id="IPR007110">
    <property type="entry name" value="Ig-like_dom"/>
</dbReference>
<dbReference type="InterPro" id="IPR003599">
    <property type="entry name" value="Ig_sub"/>
</dbReference>
<gene>
    <name evidence="2" type="ORF">GSONMT00005260001</name>
</gene>
<evidence type="ECO:0000259" key="1">
    <source>
        <dbReference type="PROSITE" id="PS50835"/>
    </source>
</evidence>
<evidence type="ECO:0000313" key="2">
    <source>
        <dbReference type="EMBL" id="CDQ90620.1"/>
    </source>
</evidence>
<dbReference type="EMBL" id="FR910753">
    <property type="protein sequence ID" value="CDQ90620.1"/>
    <property type="molecule type" value="Genomic_DNA"/>
</dbReference>
<sequence length="96" mass="10638">APSVPVVSVQGEAEYWNNINLTCVSEEGSPAPTYSWKTNDVRNTPRVFPPRTTEKNGVLSLFNISMETSGFFICTATNQVRSASSNFTLTVMPREY</sequence>
<dbReference type="GO" id="GO:0005886">
    <property type="term" value="C:plasma membrane"/>
    <property type="evidence" value="ECO:0007669"/>
    <property type="project" value="InterPro"/>
</dbReference>
<dbReference type="Proteomes" id="UP000193380">
    <property type="component" value="Unassembled WGS sequence"/>
</dbReference>
<dbReference type="STRING" id="8022.A0A060YNB6"/>
<dbReference type="Pfam" id="PF13927">
    <property type="entry name" value="Ig_3"/>
    <property type="match status" value="1"/>
</dbReference>
<dbReference type="InterPro" id="IPR003598">
    <property type="entry name" value="Ig_sub2"/>
</dbReference>
<dbReference type="PANTHER" id="PTHR44969">
    <property type="entry name" value="CELL SURFACE A33 ANTIGEN"/>
    <property type="match status" value="1"/>
</dbReference>
<dbReference type="PROSITE" id="PS50835">
    <property type="entry name" value="IG_LIKE"/>
    <property type="match status" value="1"/>
</dbReference>
<dbReference type="SMART" id="SM00409">
    <property type="entry name" value="IG"/>
    <property type="match status" value="1"/>
</dbReference>
<protein>
    <recommendedName>
        <fullName evidence="1">Ig-like domain-containing protein</fullName>
    </recommendedName>
</protein>
<name>A0A060YNB6_ONCMY</name>
<dbReference type="Gene3D" id="2.60.40.10">
    <property type="entry name" value="Immunoglobulins"/>
    <property type="match status" value="1"/>
</dbReference>
<accession>A0A060YNB6</accession>
<dbReference type="SMART" id="SM00408">
    <property type="entry name" value="IGc2"/>
    <property type="match status" value="1"/>
</dbReference>
<dbReference type="InterPro" id="IPR013783">
    <property type="entry name" value="Ig-like_fold"/>
</dbReference>
<dbReference type="PaxDb" id="8022-A0A060YNB6"/>
<feature type="domain" description="Ig-like" evidence="1">
    <location>
        <begin position="2"/>
        <end position="90"/>
    </location>
</feature>
<evidence type="ECO:0000313" key="3">
    <source>
        <dbReference type="Proteomes" id="UP000193380"/>
    </source>
</evidence>
<reference evidence="2" key="1">
    <citation type="journal article" date="2014" name="Nat. Commun.">
        <title>The rainbow trout genome provides novel insights into evolution after whole-genome duplication in vertebrates.</title>
        <authorList>
            <person name="Berthelot C."/>
            <person name="Brunet F."/>
            <person name="Chalopin D."/>
            <person name="Juanchich A."/>
            <person name="Bernard M."/>
            <person name="Noel B."/>
            <person name="Bento P."/>
            <person name="Da Silva C."/>
            <person name="Labadie K."/>
            <person name="Alberti A."/>
            <person name="Aury J.M."/>
            <person name="Louis A."/>
            <person name="Dehais P."/>
            <person name="Bardou P."/>
            <person name="Montfort J."/>
            <person name="Klopp C."/>
            <person name="Cabau C."/>
            <person name="Gaspin C."/>
            <person name="Thorgaard G.H."/>
            <person name="Boussaha M."/>
            <person name="Quillet E."/>
            <person name="Guyomard R."/>
            <person name="Galiana D."/>
            <person name="Bobe J."/>
            <person name="Volff J.N."/>
            <person name="Genet C."/>
            <person name="Wincker P."/>
            <person name="Jaillon O."/>
            <person name="Roest Crollius H."/>
            <person name="Guiguen Y."/>
        </authorList>
    </citation>
    <scope>NUCLEOTIDE SEQUENCE [LARGE SCALE GENOMIC DNA]</scope>
</reference>
<dbReference type="InterPro" id="IPR036179">
    <property type="entry name" value="Ig-like_dom_sf"/>
</dbReference>
<dbReference type="InterPro" id="IPR042474">
    <property type="entry name" value="A33"/>
</dbReference>
<dbReference type="AlphaFoldDB" id="A0A060YNB6"/>
<proteinExistence type="predicted"/>
<reference evidence="2" key="2">
    <citation type="submission" date="2014-03" db="EMBL/GenBank/DDBJ databases">
        <authorList>
            <person name="Genoscope - CEA"/>
        </authorList>
    </citation>
    <scope>NUCLEOTIDE SEQUENCE</scope>
</reference>
<dbReference type="PANTHER" id="PTHR44969:SF1">
    <property type="entry name" value="CELL SURFACE A33 ANTIGEN"/>
    <property type="match status" value="1"/>
</dbReference>
<organism evidence="2 3">
    <name type="scientific">Oncorhynchus mykiss</name>
    <name type="common">Rainbow trout</name>
    <name type="synonym">Salmo gairdneri</name>
    <dbReference type="NCBI Taxonomy" id="8022"/>
    <lineage>
        <taxon>Eukaryota</taxon>
        <taxon>Metazoa</taxon>
        <taxon>Chordata</taxon>
        <taxon>Craniata</taxon>
        <taxon>Vertebrata</taxon>
        <taxon>Euteleostomi</taxon>
        <taxon>Actinopterygii</taxon>
        <taxon>Neopterygii</taxon>
        <taxon>Teleostei</taxon>
        <taxon>Protacanthopterygii</taxon>
        <taxon>Salmoniformes</taxon>
        <taxon>Salmonidae</taxon>
        <taxon>Salmoninae</taxon>
        <taxon>Oncorhynchus</taxon>
    </lineage>
</organism>
<dbReference type="SUPFAM" id="SSF48726">
    <property type="entry name" value="Immunoglobulin"/>
    <property type="match status" value="1"/>
</dbReference>